<dbReference type="EMBL" id="CP024870">
    <property type="protein sequence ID" value="ATX71306.1"/>
    <property type="molecule type" value="Genomic_DNA"/>
</dbReference>
<evidence type="ECO:0000313" key="1">
    <source>
        <dbReference type="EMBL" id="ATX71306.1"/>
    </source>
</evidence>
<protein>
    <submittedName>
        <fullName evidence="1">Uncharacterized protein</fullName>
    </submittedName>
</protein>
<proteinExistence type="predicted"/>
<dbReference type="RefSeq" id="WP_100254844.1">
    <property type="nucleotide sequence ID" value="NZ_CP015819.1"/>
</dbReference>
<dbReference type="KEGG" id="scla:SCLARK_001448"/>
<organism evidence="1 2">
    <name type="scientific">Spiroplasma clarkii</name>
    <dbReference type="NCBI Taxonomy" id="2139"/>
    <lineage>
        <taxon>Bacteria</taxon>
        <taxon>Bacillati</taxon>
        <taxon>Mycoplasmatota</taxon>
        <taxon>Mollicutes</taxon>
        <taxon>Entomoplasmatales</taxon>
        <taxon>Spiroplasmataceae</taxon>
        <taxon>Spiroplasma</taxon>
    </lineage>
</organism>
<reference evidence="1 2" key="1">
    <citation type="submission" date="2017-11" db="EMBL/GenBank/DDBJ databases">
        <title>Complete genome sequence of Spiroplasma clarkii CN-5 (DSM 19994).</title>
        <authorList>
            <person name="Tsai Y.-M."/>
            <person name="Chang A."/>
            <person name="Lo W.-S."/>
            <person name="Kuo C.-H."/>
        </authorList>
    </citation>
    <scope>NUCLEOTIDE SEQUENCE [LARGE SCALE GENOMIC DNA]</scope>
    <source>
        <strain evidence="1 2">CN-5</strain>
    </source>
</reference>
<evidence type="ECO:0000313" key="2">
    <source>
        <dbReference type="Proteomes" id="UP000231179"/>
    </source>
</evidence>
<gene>
    <name evidence="1" type="ORF">SCLAR_v1c10040</name>
</gene>
<dbReference type="OrthoDB" id="388846at2"/>
<name>A0A1Y0L2L8_9MOLU</name>
<dbReference type="Proteomes" id="UP000231179">
    <property type="component" value="Chromosome"/>
</dbReference>
<sequence>MISKLQISNSMHSLITNRRARKVKPILGLINASQQQSQPQTGILTRYSQLLNSAIREANFYEIKKQCSLEFARDPVLLYELVVLENLTQKILKLQQLNLGSCFEKNQLKIVQGLFLNQIRFDASIWFNLSDKQRQVINSEENVLVKHLNLDLINVEDNRFKLSYKQKQLIIKISQSKLYDDLDLGAFEPESYKSVQNIIAMFKLYKETIKFEATGQKYHFKKLKQATVSQIISRLIRQNIIENQV</sequence>
<accession>A0A1Y0L2L8</accession>
<dbReference type="AlphaFoldDB" id="A0A1Y0L2L8"/>
<keyword evidence="2" id="KW-1185">Reference proteome</keyword>